<gene>
    <name evidence="3" type="ORF">DOTSEDRAFT_83484</name>
</gene>
<dbReference type="PANTHER" id="PTHR45615:SF40">
    <property type="entry name" value="MYOSIN HEAVY CHAIN, NON-MUSCLE"/>
    <property type="match status" value="1"/>
</dbReference>
<dbReference type="GO" id="GO:0051015">
    <property type="term" value="F:actin filament binding"/>
    <property type="evidence" value="ECO:0007669"/>
    <property type="project" value="TreeGrafter"/>
</dbReference>
<sequence length="1075" mass="119050">MAMATTASYDALAAEVNRITSCPYPSQLRTLRDIGVTQCSDADISQWAAANPCLVDTLVSCLLEGLQQWPYVLDLVAKFAIDTSCRDAFLRQEPTLLHSVTAQAAKQGEAKSKHTRASVALLSVPLPDVVALPAETQTLLMQLVENAAKKPCTATIEPVYMLLRGTGKLLFGTLDSDTLIRFESHLIDILQKGAGLGDNCLSLYCLSIMNIARCSVDQEFRLTASSYSTQEFLASTPASSRWRAEAMQQFFEGKKAGRSMQLIVIIAYTAIKGITTDNIKALVLANNIIAAVPGDIRKNWCRSNATTVHKLHNQLCDMELDQTIRTLGLRFVGKLCEIDSLPHSVMQDLERTFLEPKVAQIAYTLCSQPHDRDVFSGLLVRASISDLLRKSVVFAAQDQTGDHAVGLDAISCIMRDTLAVLEDHKTSVHQIQELLEDEAFNCSLRQLHQALSSPRRTSADCKSRGWCAKAMQRKRSSLAHTVSDMLLRVSQRAKVSSQTVSLLLKVHAVSARGDLECDHDQPSYRDHFAIKDGESSFESDDRSNWREALHTHFKARAQVEQDAVTRLFTKACASLEARCENVEKPLREEQERRCELEEQNSDLNTAFAEMEARNLELDSRRRAVEGERDGQAQELEDSRSENDALLDRVSRLEEKLREAHAQGRKQFADLNEAMQLADLDHAAAFARKEEELEDLQEQLEEAAREATTKARDMAIVQDDMVKARAECDRLEDCVSQKNAQFKVLENQLDDVNRANEELHIANTQLQADLAAAKSNLVNGAQEASALLRQIEETKAERNELTRSTGEQVAHFHAIIEAKQQQATELAQIHLEAIGALEQQIAEQYQSSQEKEDRYNTDIESRDAKIADLKKRVARYQQKCEQKDQQIAEAEAMRSNLMTAMGLSKSQSRSLPHRSRESNTYDVLQTQEDPTPPTPASGADAMHIERQDQDADASFVSNGSSQESRNGPTPKRPRPRRSIMVPATATKTRASMGGPHSGGTAKPSKTQQILAARRQTLGAVSVNKPSQQPVTFKTPTKSDVLGGEESTFDGSELFAGTQAVKMAQLGGVGDENARVV</sequence>
<dbReference type="EMBL" id="KB446546">
    <property type="protein sequence ID" value="EME38803.1"/>
    <property type="molecule type" value="Genomic_DNA"/>
</dbReference>
<dbReference type="GO" id="GO:0032982">
    <property type="term" value="C:myosin filament"/>
    <property type="evidence" value="ECO:0007669"/>
    <property type="project" value="TreeGrafter"/>
</dbReference>
<feature type="compositionally biased region" description="Polar residues" evidence="2">
    <location>
        <begin position="919"/>
        <end position="928"/>
    </location>
</feature>
<proteinExistence type="predicted"/>
<reference evidence="3 4" key="2">
    <citation type="journal article" date="2012" name="PLoS Pathog.">
        <title>Diverse lifestyles and strategies of plant pathogenesis encoded in the genomes of eighteen Dothideomycetes fungi.</title>
        <authorList>
            <person name="Ohm R.A."/>
            <person name="Feau N."/>
            <person name="Henrissat B."/>
            <person name="Schoch C.L."/>
            <person name="Horwitz B.A."/>
            <person name="Barry K.W."/>
            <person name="Condon B.J."/>
            <person name="Copeland A.C."/>
            <person name="Dhillon B."/>
            <person name="Glaser F."/>
            <person name="Hesse C.N."/>
            <person name="Kosti I."/>
            <person name="LaButti K."/>
            <person name="Lindquist E.A."/>
            <person name="Lucas S."/>
            <person name="Salamov A.A."/>
            <person name="Bradshaw R.E."/>
            <person name="Ciuffetti L."/>
            <person name="Hamelin R.C."/>
            <person name="Kema G.H.J."/>
            <person name="Lawrence C."/>
            <person name="Scott J.A."/>
            <person name="Spatafora J.W."/>
            <person name="Turgeon B.G."/>
            <person name="de Wit P.J.G.M."/>
            <person name="Zhong S."/>
            <person name="Goodwin S.B."/>
            <person name="Grigoriev I.V."/>
        </authorList>
    </citation>
    <scope>NUCLEOTIDE SEQUENCE [LARGE SCALE GENOMIC DNA]</scope>
    <source>
        <strain evidence="4">NZE10 / CBS 128990</strain>
    </source>
</reference>
<dbReference type="Proteomes" id="UP000016933">
    <property type="component" value="Unassembled WGS sequence"/>
</dbReference>
<evidence type="ECO:0000313" key="3">
    <source>
        <dbReference type="EMBL" id="EME38803.1"/>
    </source>
</evidence>
<feature type="region of interest" description="Disordered" evidence="2">
    <location>
        <begin position="900"/>
        <end position="979"/>
    </location>
</feature>
<feature type="coiled-coil region" evidence="1">
    <location>
        <begin position="858"/>
        <end position="899"/>
    </location>
</feature>
<name>M2WIK5_DOTSN</name>
<dbReference type="OrthoDB" id="5332870at2759"/>
<protein>
    <submittedName>
        <fullName evidence="3">Uncharacterized protein</fullName>
    </submittedName>
</protein>
<organism evidence="3 4">
    <name type="scientific">Dothistroma septosporum (strain NZE10 / CBS 128990)</name>
    <name type="common">Red band needle blight fungus</name>
    <name type="synonym">Mycosphaerella pini</name>
    <dbReference type="NCBI Taxonomy" id="675120"/>
    <lineage>
        <taxon>Eukaryota</taxon>
        <taxon>Fungi</taxon>
        <taxon>Dikarya</taxon>
        <taxon>Ascomycota</taxon>
        <taxon>Pezizomycotina</taxon>
        <taxon>Dothideomycetes</taxon>
        <taxon>Dothideomycetidae</taxon>
        <taxon>Mycosphaerellales</taxon>
        <taxon>Mycosphaerellaceae</taxon>
        <taxon>Dothistroma</taxon>
    </lineage>
</organism>
<feature type="compositionally biased region" description="Polar residues" evidence="2">
    <location>
        <begin position="954"/>
        <end position="966"/>
    </location>
</feature>
<evidence type="ECO:0000256" key="1">
    <source>
        <dbReference type="SAM" id="Coils"/>
    </source>
</evidence>
<evidence type="ECO:0000256" key="2">
    <source>
        <dbReference type="SAM" id="MobiDB-lite"/>
    </source>
</evidence>
<evidence type="ECO:0000313" key="4">
    <source>
        <dbReference type="Proteomes" id="UP000016933"/>
    </source>
</evidence>
<dbReference type="PANTHER" id="PTHR45615">
    <property type="entry name" value="MYOSIN HEAVY CHAIN, NON-MUSCLE"/>
    <property type="match status" value="1"/>
</dbReference>
<dbReference type="AlphaFoldDB" id="M2WIK5"/>
<dbReference type="GO" id="GO:0016460">
    <property type="term" value="C:myosin II complex"/>
    <property type="evidence" value="ECO:0007669"/>
    <property type="project" value="TreeGrafter"/>
</dbReference>
<dbReference type="GO" id="GO:0000146">
    <property type="term" value="F:microfilament motor activity"/>
    <property type="evidence" value="ECO:0007669"/>
    <property type="project" value="TreeGrafter"/>
</dbReference>
<dbReference type="eggNOG" id="ENOG502QYKI">
    <property type="taxonomic scope" value="Eukaryota"/>
</dbReference>
<dbReference type="GO" id="GO:0005737">
    <property type="term" value="C:cytoplasm"/>
    <property type="evidence" value="ECO:0007669"/>
    <property type="project" value="TreeGrafter"/>
</dbReference>
<keyword evidence="4" id="KW-1185">Reference proteome</keyword>
<dbReference type="OMA" id="QHIGRLM"/>
<feature type="region of interest" description="Disordered" evidence="2">
    <location>
        <begin position="618"/>
        <end position="642"/>
    </location>
</feature>
<accession>M2WIK5</accession>
<keyword evidence="1" id="KW-0175">Coiled coil</keyword>
<reference evidence="4" key="1">
    <citation type="journal article" date="2012" name="PLoS Genet.">
        <title>The genomes of the fungal plant pathogens Cladosporium fulvum and Dothistroma septosporum reveal adaptation to different hosts and lifestyles but also signatures of common ancestry.</title>
        <authorList>
            <person name="de Wit P.J.G.M."/>
            <person name="van der Burgt A."/>
            <person name="Oekmen B."/>
            <person name="Stergiopoulos I."/>
            <person name="Abd-Elsalam K.A."/>
            <person name="Aerts A.L."/>
            <person name="Bahkali A.H."/>
            <person name="Beenen H.G."/>
            <person name="Chettri P."/>
            <person name="Cox M.P."/>
            <person name="Datema E."/>
            <person name="de Vries R.P."/>
            <person name="Dhillon B."/>
            <person name="Ganley A.R."/>
            <person name="Griffiths S.A."/>
            <person name="Guo Y."/>
            <person name="Hamelin R.C."/>
            <person name="Henrissat B."/>
            <person name="Kabir M.S."/>
            <person name="Jashni M.K."/>
            <person name="Kema G."/>
            <person name="Klaubauf S."/>
            <person name="Lapidus A."/>
            <person name="Levasseur A."/>
            <person name="Lindquist E."/>
            <person name="Mehrabi R."/>
            <person name="Ohm R.A."/>
            <person name="Owen T.J."/>
            <person name="Salamov A."/>
            <person name="Schwelm A."/>
            <person name="Schijlen E."/>
            <person name="Sun H."/>
            <person name="van den Burg H.A."/>
            <person name="van Ham R.C.H.J."/>
            <person name="Zhang S."/>
            <person name="Goodwin S.B."/>
            <person name="Grigoriev I.V."/>
            <person name="Collemare J."/>
            <person name="Bradshaw R.E."/>
        </authorList>
    </citation>
    <scope>NUCLEOTIDE SEQUENCE [LARGE SCALE GENOMIC DNA]</scope>
    <source>
        <strain evidence="4">NZE10 / CBS 128990</strain>
    </source>
</reference>
<dbReference type="HOGENOM" id="CLU_013358_0_0_1"/>